<dbReference type="InterPro" id="IPR001387">
    <property type="entry name" value="Cro/C1-type_HTH"/>
</dbReference>
<dbReference type="InterPro" id="IPR010982">
    <property type="entry name" value="Lambda_DNA-bd_dom_sf"/>
</dbReference>
<name>A0A2V4HIE8_9PSED</name>
<dbReference type="EMBL" id="QJRO01000021">
    <property type="protein sequence ID" value="PYB76115.1"/>
    <property type="molecule type" value="Genomic_DNA"/>
</dbReference>
<feature type="domain" description="HTH cro/C1-type" evidence="1">
    <location>
        <begin position="11"/>
        <end position="63"/>
    </location>
</feature>
<dbReference type="GO" id="GO:0003677">
    <property type="term" value="F:DNA binding"/>
    <property type="evidence" value="ECO:0007669"/>
    <property type="project" value="InterPro"/>
</dbReference>
<evidence type="ECO:0000259" key="1">
    <source>
        <dbReference type="PROSITE" id="PS50943"/>
    </source>
</evidence>
<sequence>MSLRYSFAAVLQLLRTHKGLSQDDLSSFVPQTNVSKLELAKSSVAVDTSYLLAAGLEVEPTTLLALVMASHDHRSARETLLASLAELEALGLADSRLPTEPQAVTRVNVSSARKKLMAVQEQKALGLSQSQAARKLGLPESTLRRLWHQSIED</sequence>
<proteinExistence type="predicted"/>
<dbReference type="Proteomes" id="UP000247620">
    <property type="component" value="Unassembled WGS sequence"/>
</dbReference>
<dbReference type="SMART" id="SM00530">
    <property type="entry name" value="HTH_XRE"/>
    <property type="match status" value="1"/>
</dbReference>
<organism evidence="2 3">
    <name type="scientific">Pseudomonas soli</name>
    <dbReference type="NCBI Taxonomy" id="1306993"/>
    <lineage>
        <taxon>Bacteria</taxon>
        <taxon>Pseudomonadati</taxon>
        <taxon>Pseudomonadota</taxon>
        <taxon>Gammaproteobacteria</taxon>
        <taxon>Pseudomonadales</taxon>
        <taxon>Pseudomonadaceae</taxon>
        <taxon>Pseudomonas</taxon>
    </lineage>
</organism>
<protein>
    <submittedName>
        <fullName evidence="2">Transcriptional regulator</fullName>
    </submittedName>
</protein>
<evidence type="ECO:0000313" key="3">
    <source>
        <dbReference type="Proteomes" id="UP000247620"/>
    </source>
</evidence>
<evidence type="ECO:0000313" key="2">
    <source>
        <dbReference type="EMBL" id="PYB76115.1"/>
    </source>
</evidence>
<gene>
    <name evidence="2" type="ORF">DMX07_22230</name>
</gene>
<dbReference type="RefSeq" id="WP_110703613.1">
    <property type="nucleotide sequence ID" value="NZ_QJRO01000021.1"/>
</dbReference>
<dbReference type="SUPFAM" id="SSF47413">
    <property type="entry name" value="lambda repressor-like DNA-binding domains"/>
    <property type="match status" value="1"/>
</dbReference>
<dbReference type="PROSITE" id="PS50943">
    <property type="entry name" value="HTH_CROC1"/>
    <property type="match status" value="1"/>
</dbReference>
<accession>A0A2V4HIE8</accession>
<comment type="caution">
    <text evidence="2">The sequence shown here is derived from an EMBL/GenBank/DDBJ whole genome shotgun (WGS) entry which is preliminary data.</text>
</comment>
<reference evidence="2 3" key="1">
    <citation type="submission" date="2018-06" db="EMBL/GenBank/DDBJ databases">
        <title>Pseudomonas diversity within urban Lake Michigan freshwaters.</title>
        <authorList>
            <person name="Batrich M."/>
            <person name="Hatzopoulos T."/>
            <person name="Putonti C."/>
        </authorList>
    </citation>
    <scope>NUCLEOTIDE SEQUENCE [LARGE SCALE GENOMIC DNA]</scope>
    <source>
        <strain evidence="2 3">LBp-160603</strain>
    </source>
</reference>
<dbReference type="Gene3D" id="1.10.260.40">
    <property type="entry name" value="lambda repressor-like DNA-binding domains"/>
    <property type="match status" value="1"/>
</dbReference>
<dbReference type="AlphaFoldDB" id="A0A2V4HIE8"/>